<gene>
    <name evidence="2" type="ORF">PECAL_1P11300</name>
</gene>
<dbReference type="EMBL" id="CAKKNE010000001">
    <property type="protein sequence ID" value="CAH0364751.1"/>
    <property type="molecule type" value="Genomic_DNA"/>
</dbReference>
<organism evidence="2 3">
    <name type="scientific">Pelagomonas calceolata</name>
    <dbReference type="NCBI Taxonomy" id="35677"/>
    <lineage>
        <taxon>Eukaryota</taxon>
        <taxon>Sar</taxon>
        <taxon>Stramenopiles</taxon>
        <taxon>Ochrophyta</taxon>
        <taxon>Pelagophyceae</taxon>
        <taxon>Pelagomonadales</taxon>
        <taxon>Pelagomonadaceae</taxon>
        <taxon>Pelagomonas</taxon>
    </lineage>
</organism>
<keyword evidence="3" id="KW-1185">Reference proteome</keyword>
<feature type="compositionally biased region" description="Basic and acidic residues" evidence="1">
    <location>
        <begin position="24"/>
        <end position="33"/>
    </location>
</feature>
<sequence>KSTALTQTVQTAASHTGGVRHRDKTPYEKRGEGHNSNQTRRLRLDALREVEAGERRVLRRRERLADLLQDAYIARARGFGREADDAEHREAAVLDLLELLLAVLLRRVVEAEGVPPARALAEPGVARHVRRVLELVDAPDLAGDHEAEDLVPARLGDGVERVEGVHLAEGVVLARPVRDLGEDPAEARELRDAAVHELGLAEDLERAIALVADPPRARRVLREAERVEADVADERAVERRRRPRQRDRRVLRAAARPLLGLGRGLGALLAEAEAGRRRREAERDDELHLSLGTCV</sequence>
<proteinExistence type="predicted"/>
<evidence type="ECO:0000313" key="3">
    <source>
        <dbReference type="Proteomes" id="UP000789595"/>
    </source>
</evidence>
<dbReference type="AlphaFoldDB" id="A0A8J2WWX8"/>
<name>A0A8J2WWX8_9STRA</name>
<feature type="region of interest" description="Disordered" evidence="1">
    <location>
        <begin position="1"/>
        <end position="37"/>
    </location>
</feature>
<evidence type="ECO:0000313" key="2">
    <source>
        <dbReference type="EMBL" id="CAH0364751.1"/>
    </source>
</evidence>
<reference evidence="2" key="1">
    <citation type="submission" date="2021-11" db="EMBL/GenBank/DDBJ databases">
        <authorList>
            <consortium name="Genoscope - CEA"/>
            <person name="William W."/>
        </authorList>
    </citation>
    <scope>NUCLEOTIDE SEQUENCE</scope>
</reference>
<dbReference type="Proteomes" id="UP000789595">
    <property type="component" value="Unassembled WGS sequence"/>
</dbReference>
<feature type="compositionally biased region" description="Polar residues" evidence="1">
    <location>
        <begin position="1"/>
        <end position="14"/>
    </location>
</feature>
<evidence type="ECO:0000256" key="1">
    <source>
        <dbReference type="SAM" id="MobiDB-lite"/>
    </source>
</evidence>
<accession>A0A8J2WWX8</accession>
<feature type="non-terminal residue" evidence="2">
    <location>
        <position position="1"/>
    </location>
</feature>
<protein>
    <submittedName>
        <fullName evidence="2">Uncharacterized protein</fullName>
    </submittedName>
</protein>
<comment type="caution">
    <text evidence="2">The sequence shown here is derived from an EMBL/GenBank/DDBJ whole genome shotgun (WGS) entry which is preliminary data.</text>
</comment>